<dbReference type="EMBL" id="BAAAOF010000007">
    <property type="protein sequence ID" value="GAA1937384.1"/>
    <property type="molecule type" value="Genomic_DNA"/>
</dbReference>
<evidence type="ECO:0000313" key="2">
    <source>
        <dbReference type="EMBL" id="GAA1937384.1"/>
    </source>
</evidence>
<protein>
    <recommendedName>
        <fullName evidence="1">Aminoglycoside phosphotransferase domain-containing protein</fullName>
    </recommendedName>
</protein>
<sequence>MSARRIRLALCLHDGTPLGLTPALDFADGTWWTDAAALVSAAREAWGLEVVILRLAETVKSGGLHHQIYAAEVAAEPVLALDPVDATLFADEPLRMPWAKPGGPAAQLDWATTALAASGVRVTGAPVQVRSWNLSSLWRLPTDAGSAWLKAVPPFFAHEGAVLEALAGHPVPRVIARADGVTLLADIPGVDLYEPSLPDALRMIDLLVAMQSDVERSSLPDLPSWSVADLGPGAQRALDATPELSQEHRRTVQRIIDGLGSTARAVEDCGIPETLVHGDFHPGNLRGTAGSLTLLDWGDSGWGHPLHDVPAFVQRMDATASAAATAHWMEAWRTAAPGSDPERALALLEPVGALRQALIYQLFLDNIEPVERVYHASDPLPWLRKAAELAA</sequence>
<dbReference type="SUPFAM" id="SSF56112">
    <property type="entry name" value="Protein kinase-like (PK-like)"/>
    <property type="match status" value="1"/>
</dbReference>
<comment type="caution">
    <text evidence="2">The sequence shown here is derived from an EMBL/GenBank/DDBJ whole genome shotgun (WGS) entry which is preliminary data.</text>
</comment>
<evidence type="ECO:0000313" key="3">
    <source>
        <dbReference type="Proteomes" id="UP001501343"/>
    </source>
</evidence>
<name>A0ABP5B8V8_9MICO</name>
<evidence type="ECO:0000259" key="1">
    <source>
        <dbReference type="Pfam" id="PF01636"/>
    </source>
</evidence>
<dbReference type="Proteomes" id="UP001501343">
    <property type="component" value="Unassembled WGS sequence"/>
</dbReference>
<dbReference type="InterPro" id="IPR011009">
    <property type="entry name" value="Kinase-like_dom_sf"/>
</dbReference>
<dbReference type="InterPro" id="IPR002575">
    <property type="entry name" value="Aminoglycoside_PTrfase"/>
</dbReference>
<dbReference type="Pfam" id="PF01636">
    <property type="entry name" value="APH"/>
    <property type="match status" value="1"/>
</dbReference>
<dbReference type="Gene3D" id="3.90.1200.10">
    <property type="match status" value="1"/>
</dbReference>
<accession>A0ABP5B8V8</accession>
<organism evidence="2 3">
    <name type="scientific">Microbacterium aoyamense</name>
    <dbReference type="NCBI Taxonomy" id="344166"/>
    <lineage>
        <taxon>Bacteria</taxon>
        <taxon>Bacillati</taxon>
        <taxon>Actinomycetota</taxon>
        <taxon>Actinomycetes</taxon>
        <taxon>Micrococcales</taxon>
        <taxon>Microbacteriaceae</taxon>
        <taxon>Microbacterium</taxon>
    </lineage>
</organism>
<keyword evidence="3" id="KW-1185">Reference proteome</keyword>
<feature type="domain" description="Aminoglycoside phosphotransferase" evidence="1">
    <location>
        <begin position="153"/>
        <end position="333"/>
    </location>
</feature>
<proteinExistence type="predicted"/>
<dbReference type="RefSeq" id="WP_248152585.1">
    <property type="nucleotide sequence ID" value="NZ_BAAAOF010000007.1"/>
</dbReference>
<gene>
    <name evidence="2" type="ORF">GCM10009775_31740</name>
</gene>
<reference evidence="3" key="1">
    <citation type="journal article" date="2019" name="Int. J. Syst. Evol. Microbiol.">
        <title>The Global Catalogue of Microorganisms (GCM) 10K type strain sequencing project: providing services to taxonomists for standard genome sequencing and annotation.</title>
        <authorList>
            <consortium name="The Broad Institute Genomics Platform"/>
            <consortium name="The Broad Institute Genome Sequencing Center for Infectious Disease"/>
            <person name="Wu L."/>
            <person name="Ma J."/>
        </authorList>
    </citation>
    <scope>NUCLEOTIDE SEQUENCE [LARGE SCALE GENOMIC DNA]</scope>
    <source>
        <strain evidence="3">JCM 14900</strain>
    </source>
</reference>